<gene>
    <name evidence="1" type="ORF">J2S77_002756</name>
</gene>
<protein>
    <recommendedName>
        <fullName evidence="3">DUF4268 domain-containing protein</fullName>
    </recommendedName>
</protein>
<organism evidence="1 2">
    <name type="scientific">Alkalibacillus salilacus</name>
    <dbReference type="NCBI Taxonomy" id="284582"/>
    <lineage>
        <taxon>Bacteria</taxon>
        <taxon>Bacillati</taxon>
        <taxon>Bacillota</taxon>
        <taxon>Bacilli</taxon>
        <taxon>Bacillales</taxon>
        <taxon>Bacillaceae</taxon>
        <taxon>Alkalibacillus</taxon>
    </lineage>
</organism>
<evidence type="ECO:0000313" key="1">
    <source>
        <dbReference type="EMBL" id="MDQ0160749.1"/>
    </source>
</evidence>
<sequence length="307" mass="36318">MLKQLWDVDYQHDNLEKPVQDGYMDMNGLDQQSGLPVMIESQLNQSDDNHFKKVKRLIDETNEGIIAWFAPSFRTEHISALSKLVHFQTIKPIKLYFVELNDSFLDELTHLNQLTDMAFWERLSAGLVVLPELSVVGCASTMPDHYQARDDHSIWVPDNPTISTYYKNQYFMRRLSKRMPYFLNVHRYKKLKSNQLNFGTGRTSIRLAFSLVNRMEQPYIEFSITNPKQYEKAMFEQVLNDVASQRLKQTNWSVDHRILMYYTFSDDFSSIVEELIDQFEWLYSIYEPILNHQESQPIIKEEQVSLF</sequence>
<accession>A0ABT9VIF7</accession>
<keyword evidence="2" id="KW-1185">Reference proteome</keyword>
<proteinExistence type="predicted"/>
<dbReference type="EMBL" id="JAUSTQ010000017">
    <property type="protein sequence ID" value="MDQ0160749.1"/>
    <property type="molecule type" value="Genomic_DNA"/>
</dbReference>
<name>A0ABT9VIF7_9BACI</name>
<evidence type="ECO:0008006" key="3">
    <source>
        <dbReference type="Google" id="ProtNLM"/>
    </source>
</evidence>
<evidence type="ECO:0000313" key="2">
    <source>
        <dbReference type="Proteomes" id="UP001224359"/>
    </source>
</evidence>
<comment type="caution">
    <text evidence="1">The sequence shown here is derived from an EMBL/GenBank/DDBJ whole genome shotgun (WGS) entry which is preliminary data.</text>
</comment>
<dbReference type="Proteomes" id="UP001224359">
    <property type="component" value="Unassembled WGS sequence"/>
</dbReference>
<reference evidence="1 2" key="1">
    <citation type="submission" date="2023-07" db="EMBL/GenBank/DDBJ databases">
        <title>Genomic Encyclopedia of Type Strains, Phase IV (KMG-IV): sequencing the most valuable type-strain genomes for metagenomic binning, comparative biology and taxonomic classification.</title>
        <authorList>
            <person name="Goeker M."/>
        </authorList>
    </citation>
    <scope>NUCLEOTIDE SEQUENCE [LARGE SCALE GENOMIC DNA]</scope>
    <source>
        <strain evidence="1 2">DSM 16460</strain>
    </source>
</reference>